<dbReference type="EMBL" id="AP028961">
    <property type="protein sequence ID" value="BET44817.1"/>
    <property type="molecule type" value="Genomic_DNA"/>
</dbReference>
<sequence>MKITSVVNILQGKIKIGKTIFVSGWVKTKRISKLGFLFVDMYDGSCFDVLQVIMTDDLNNYTNELLVLTTGCSLNITGILKESIGKKQKIELLATKCEVLGKIKDPHNYPISAKYHTVEYLREVAHLRPRTNIIGTIARIRNTLAQAVHYFFNKEGFIWISTPIITTLDTEGNGKMFRVTTLDMNNFTLEKDKNTIFKKDFFGCEAFLTVSGQLHGEAYACALNKIYTFGPTFRAENSNTSKHLSEFWMIEPEIAFADLNDIIVIAEKLLKFVVKQVLKKCNDDLTFIAKQIDNNIFIKLEKIISNKFIIIDYSDAIFILQKVSKKFKNSISWGVDLFSEHERYLVDTYFKLPVIIKNHPKKIKAFYMRINDDNKTVASMDILFDGIGEIIGGSQREERLNVLTERMSELQINHTNYDWYLDLRRYGSVPHAGFGIGFERLLSYITGTHNIRECIPFPRTPFNAKY</sequence>
<dbReference type="Pfam" id="PF01336">
    <property type="entry name" value="tRNA_anti-codon"/>
    <property type="match status" value="1"/>
</dbReference>
<organism evidence="10">
    <name type="scientific">Candidatus Aschnera chinzeii</name>
    <dbReference type="NCBI Taxonomy" id="1485666"/>
    <lineage>
        <taxon>Bacteria</taxon>
        <taxon>Pseudomonadati</taxon>
        <taxon>Pseudomonadota</taxon>
        <taxon>Gammaproteobacteria</taxon>
        <taxon>Enterobacterales</taxon>
        <taxon>Enterobacteriaceae</taxon>
        <taxon>Candidatus Aschnera</taxon>
    </lineage>
</organism>
<dbReference type="CDD" id="cd00776">
    <property type="entry name" value="AsxRS_core"/>
    <property type="match status" value="1"/>
</dbReference>
<keyword evidence="3 8" id="KW-0436">Ligase</keyword>
<dbReference type="EC" id="6.1.1.22" evidence="8"/>
<evidence type="ECO:0000256" key="8">
    <source>
        <dbReference type="HAMAP-Rule" id="MF_00534"/>
    </source>
</evidence>
<dbReference type="GO" id="GO:0005524">
    <property type="term" value="F:ATP binding"/>
    <property type="evidence" value="ECO:0007669"/>
    <property type="project" value="UniProtKB-UniRule"/>
</dbReference>
<dbReference type="NCBIfam" id="TIGR00457">
    <property type="entry name" value="asnS"/>
    <property type="match status" value="1"/>
</dbReference>
<reference evidence="10" key="1">
    <citation type="journal article" date="2023" name="Front. Microbiol.">
        <title>Genome analysis of Candidatus Aschnera chinzeii, the bacterial endosymbiont of the blood-sucking bat fly Penicillidia jenynsii (Insecta: Diptera: Nycteribiidae).</title>
        <authorList>
            <person name="Koga R."/>
            <person name="Moriyama M."/>
            <person name="Nozaki T."/>
            <person name="Fukatsu T."/>
        </authorList>
    </citation>
    <scope>NUCLEOTIDE SEQUENCE</scope>
    <source>
        <strain evidence="10">Kw-01</strain>
    </source>
</reference>
<comment type="subunit">
    <text evidence="8">Homodimer.</text>
</comment>
<evidence type="ECO:0000256" key="1">
    <source>
        <dbReference type="ARBA" id="ARBA00008226"/>
    </source>
</evidence>
<dbReference type="InterPro" id="IPR045864">
    <property type="entry name" value="aa-tRNA-synth_II/BPL/LPL"/>
</dbReference>
<evidence type="ECO:0000256" key="5">
    <source>
        <dbReference type="ARBA" id="ARBA00022840"/>
    </source>
</evidence>
<dbReference type="AlphaFoldDB" id="A0AAT9G509"/>
<dbReference type="GO" id="GO:0006421">
    <property type="term" value="P:asparaginyl-tRNA aminoacylation"/>
    <property type="evidence" value="ECO:0007669"/>
    <property type="project" value="UniProtKB-UniRule"/>
</dbReference>
<dbReference type="HAMAP" id="MF_00534">
    <property type="entry name" value="Asn_tRNA_synth"/>
    <property type="match status" value="1"/>
</dbReference>
<evidence type="ECO:0000313" key="10">
    <source>
        <dbReference type="EMBL" id="BET44817.1"/>
    </source>
</evidence>
<gene>
    <name evidence="8 10" type="primary">asnS</name>
    <name evidence="10" type="ORF">ACHINZ_4900</name>
</gene>
<evidence type="ECO:0000256" key="2">
    <source>
        <dbReference type="ARBA" id="ARBA00022490"/>
    </source>
</evidence>
<dbReference type="GO" id="GO:0005737">
    <property type="term" value="C:cytoplasm"/>
    <property type="evidence" value="ECO:0007669"/>
    <property type="project" value="UniProtKB-SubCell"/>
</dbReference>
<dbReference type="InterPro" id="IPR006195">
    <property type="entry name" value="aa-tRNA-synth_II"/>
</dbReference>
<dbReference type="PRINTS" id="PR01042">
    <property type="entry name" value="TRNASYNTHASP"/>
</dbReference>
<comment type="catalytic activity">
    <reaction evidence="8">
        <text>tRNA(Asn) + L-asparagine + ATP = L-asparaginyl-tRNA(Asn) + AMP + diphosphate + H(+)</text>
        <dbReference type="Rhea" id="RHEA:11180"/>
        <dbReference type="Rhea" id="RHEA-COMP:9659"/>
        <dbReference type="Rhea" id="RHEA-COMP:9674"/>
        <dbReference type="ChEBI" id="CHEBI:15378"/>
        <dbReference type="ChEBI" id="CHEBI:30616"/>
        <dbReference type="ChEBI" id="CHEBI:33019"/>
        <dbReference type="ChEBI" id="CHEBI:58048"/>
        <dbReference type="ChEBI" id="CHEBI:78442"/>
        <dbReference type="ChEBI" id="CHEBI:78515"/>
        <dbReference type="ChEBI" id="CHEBI:456215"/>
        <dbReference type="EC" id="6.1.1.22"/>
    </reaction>
</comment>
<keyword evidence="5 8" id="KW-0067">ATP-binding</keyword>
<dbReference type="InterPro" id="IPR004365">
    <property type="entry name" value="NA-bd_OB_tRNA"/>
</dbReference>
<dbReference type="Gene3D" id="2.40.50.140">
    <property type="entry name" value="Nucleic acid-binding proteins"/>
    <property type="match status" value="1"/>
</dbReference>
<evidence type="ECO:0000256" key="7">
    <source>
        <dbReference type="ARBA" id="ARBA00023146"/>
    </source>
</evidence>
<feature type="domain" description="Aminoacyl-transfer RNA synthetases class-II family profile" evidence="9">
    <location>
        <begin position="139"/>
        <end position="456"/>
    </location>
</feature>
<name>A0AAT9G509_9ENTR</name>
<evidence type="ECO:0000259" key="9">
    <source>
        <dbReference type="PROSITE" id="PS50862"/>
    </source>
</evidence>
<keyword evidence="7 8" id="KW-0030">Aminoacyl-tRNA synthetase</keyword>
<comment type="subcellular location">
    <subcellularLocation>
        <location evidence="8">Cytoplasm</location>
    </subcellularLocation>
</comment>
<dbReference type="InterPro" id="IPR004364">
    <property type="entry name" value="Aa-tRNA-synt_II"/>
</dbReference>
<protein>
    <recommendedName>
        <fullName evidence="8">Asparagine--tRNA ligase</fullName>
        <ecNumber evidence="8">6.1.1.22</ecNumber>
    </recommendedName>
    <alternativeName>
        <fullName evidence="8">Asparaginyl-tRNA synthetase</fullName>
        <shortName evidence="8">AsnRS</shortName>
    </alternativeName>
</protein>
<dbReference type="InterPro" id="IPR004522">
    <property type="entry name" value="Asn-tRNA-ligase"/>
</dbReference>
<dbReference type="CDD" id="cd04318">
    <property type="entry name" value="EcAsnRS_like_N"/>
    <property type="match status" value="1"/>
</dbReference>
<dbReference type="FunFam" id="3.30.930.10:FF:000016">
    <property type="entry name" value="Asparagine--tRNA ligase"/>
    <property type="match status" value="1"/>
</dbReference>
<dbReference type="Gene3D" id="3.30.930.10">
    <property type="entry name" value="Bira Bifunctional Protein, Domain 2"/>
    <property type="match status" value="1"/>
</dbReference>
<dbReference type="InterPro" id="IPR002312">
    <property type="entry name" value="Asp/Asn-tRNA-synth_IIb"/>
</dbReference>
<dbReference type="NCBIfam" id="NF003037">
    <property type="entry name" value="PRK03932.1"/>
    <property type="match status" value="1"/>
</dbReference>
<dbReference type="GO" id="GO:0003676">
    <property type="term" value="F:nucleic acid binding"/>
    <property type="evidence" value="ECO:0007669"/>
    <property type="project" value="InterPro"/>
</dbReference>
<evidence type="ECO:0000256" key="4">
    <source>
        <dbReference type="ARBA" id="ARBA00022741"/>
    </source>
</evidence>
<keyword evidence="4 8" id="KW-0547">Nucleotide-binding</keyword>
<evidence type="ECO:0000256" key="6">
    <source>
        <dbReference type="ARBA" id="ARBA00022917"/>
    </source>
</evidence>
<evidence type="ECO:0000256" key="3">
    <source>
        <dbReference type="ARBA" id="ARBA00022598"/>
    </source>
</evidence>
<proteinExistence type="inferred from homology"/>
<dbReference type="PANTHER" id="PTHR22594">
    <property type="entry name" value="ASPARTYL/LYSYL-TRNA SYNTHETASE"/>
    <property type="match status" value="1"/>
</dbReference>
<dbReference type="GO" id="GO:0004816">
    <property type="term" value="F:asparagine-tRNA ligase activity"/>
    <property type="evidence" value="ECO:0007669"/>
    <property type="project" value="UniProtKB-UniRule"/>
</dbReference>
<dbReference type="PANTHER" id="PTHR22594:SF34">
    <property type="entry name" value="ASPARAGINE--TRNA LIGASE, MITOCHONDRIAL-RELATED"/>
    <property type="match status" value="1"/>
</dbReference>
<accession>A0AAT9G509</accession>
<dbReference type="Pfam" id="PF00152">
    <property type="entry name" value="tRNA-synt_2"/>
    <property type="match status" value="1"/>
</dbReference>
<dbReference type="InterPro" id="IPR012340">
    <property type="entry name" value="NA-bd_OB-fold"/>
</dbReference>
<comment type="similarity">
    <text evidence="1 8">Belongs to the class-II aminoacyl-tRNA synthetase family.</text>
</comment>
<dbReference type="PROSITE" id="PS50862">
    <property type="entry name" value="AA_TRNA_LIGASE_II"/>
    <property type="match status" value="1"/>
</dbReference>
<dbReference type="SUPFAM" id="SSF55681">
    <property type="entry name" value="Class II aaRS and biotin synthetases"/>
    <property type="match status" value="1"/>
</dbReference>
<keyword evidence="6 8" id="KW-0648">Protein biosynthesis</keyword>
<dbReference type="SUPFAM" id="SSF50249">
    <property type="entry name" value="Nucleic acid-binding proteins"/>
    <property type="match status" value="1"/>
</dbReference>
<reference evidence="10" key="2">
    <citation type="submission" date="2023-10" db="EMBL/GenBank/DDBJ databases">
        <authorList>
            <person name="Koga R."/>
            <person name="Fukatsu T."/>
        </authorList>
    </citation>
    <scope>NUCLEOTIDE SEQUENCE</scope>
    <source>
        <strain evidence="10">Kw-01</strain>
    </source>
</reference>
<keyword evidence="2 8" id="KW-0963">Cytoplasm</keyword>